<dbReference type="InterPro" id="IPR056313">
    <property type="entry name" value="Xre_MbcA_ParS-like_N"/>
</dbReference>
<dbReference type="RefSeq" id="WP_182575778.1">
    <property type="nucleotide sequence ID" value="NZ_JACJHY010000038.1"/>
</dbReference>
<gene>
    <name evidence="3" type="ORF">HNQ97_005736</name>
</gene>
<organism evidence="3 4">
    <name type="scientific">Aminobacter ciceronei</name>
    <dbReference type="NCBI Taxonomy" id="150723"/>
    <lineage>
        <taxon>Bacteria</taxon>
        <taxon>Pseudomonadati</taxon>
        <taxon>Pseudomonadota</taxon>
        <taxon>Alphaproteobacteria</taxon>
        <taxon>Hyphomicrobiales</taxon>
        <taxon>Phyllobacteriaceae</taxon>
        <taxon>Aminobacter</taxon>
    </lineage>
</organism>
<evidence type="ECO:0008006" key="5">
    <source>
        <dbReference type="Google" id="ProtNLM"/>
    </source>
</evidence>
<dbReference type="InterPro" id="IPR056312">
    <property type="entry name" value="Xre-MbcA-ParS_M"/>
</dbReference>
<accession>A0ABR6CF96</accession>
<feature type="domain" description="Antitoxin Xre/MbcA/ParS-like middle" evidence="2">
    <location>
        <begin position="135"/>
        <end position="184"/>
    </location>
</feature>
<evidence type="ECO:0000259" key="1">
    <source>
        <dbReference type="Pfam" id="PF23124"/>
    </source>
</evidence>
<comment type="caution">
    <text evidence="3">The sequence shown here is derived from an EMBL/GenBank/DDBJ whole genome shotgun (WGS) entry which is preliminary data.</text>
</comment>
<sequence>MSIETEHVSENSKREFARFISDEIDRALVHLGNVFGPNELSSAGSLDWREAASISVLPPINDLSPSTTQNHLADLATKVVHAIATEAVRRFTLNEGQLVGATLKAPDSSVSASRNARGPSGELDSMLMEDWAGQVVGQTYLEEYLRIPRSTLHSWKRLNEVIALRTGRRKHVFPLAQFIDGRPVSGIRDVLSIISDPRVSWYWLSRPSSDLDGCVPIDMLRRDRVAEVIAAARAFSQEGRTTSP</sequence>
<protein>
    <recommendedName>
        <fullName evidence="5">Antitoxin Xre/MbcA/ParS-like toxin-binding domain-containing protein</fullName>
    </recommendedName>
</protein>
<dbReference type="EMBL" id="JACJHZ010000038">
    <property type="protein sequence ID" value="MBA9023708.1"/>
    <property type="molecule type" value="Genomic_DNA"/>
</dbReference>
<dbReference type="Proteomes" id="UP000587524">
    <property type="component" value="Unassembled WGS sequence"/>
</dbReference>
<proteinExistence type="predicted"/>
<name>A0ABR6CF96_9HYPH</name>
<dbReference type="Pfam" id="PF23124">
    <property type="entry name" value="Xre_MbcA_ParS-like_N"/>
    <property type="match status" value="1"/>
</dbReference>
<reference evidence="3 4" key="1">
    <citation type="submission" date="2020-08" db="EMBL/GenBank/DDBJ databases">
        <title>Genomic Encyclopedia of Type Strains, Phase IV (KMG-IV): sequencing the most valuable type-strain genomes for metagenomic binning, comparative biology and taxonomic classification.</title>
        <authorList>
            <person name="Goeker M."/>
        </authorList>
    </citation>
    <scope>NUCLEOTIDE SEQUENCE [LARGE SCALE GENOMIC DNA]</scope>
    <source>
        <strain evidence="3 4">DSM 17455</strain>
    </source>
</reference>
<evidence type="ECO:0000313" key="3">
    <source>
        <dbReference type="EMBL" id="MBA9023708.1"/>
    </source>
</evidence>
<feature type="domain" description="Antitoxin Xre/MbcA/ParS-like N-terminal" evidence="1">
    <location>
        <begin position="14"/>
        <end position="89"/>
    </location>
</feature>
<evidence type="ECO:0000313" key="4">
    <source>
        <dbReference type="Proteomes" id="UP000587524"/>
    </source>
</evidence>
<evidence type="ECO:0000259" key="2">
    <source>
        <dbReference type="Pfam" id="PF23125"/>
    </source>
</evidence>
<keyword evidence="4" id="KW-1185">Reference proteome</keyword>
<dbReference type="Pfam" id="PF23125">
    <property type="entry name" value="Xre-MbcA-ParS_M"/>
    <property type="match status" value="1"/>
</dbReference>